<keyword evidence="1 4" id="KW-0732">Signal</keyword>
<dbReference type="Proteomes" id="UP000076532">
    <property type="component" value="Unassembled WGS sequence"/>
</dbReference>
<dbReference type="EMBL" id="KV417591">
    <property type="protein sequence ID" value="KZP16624.1"/>
    <property type="molecule type" value="Genomic_DNA"/>
</dbReference>
<organism evidence="6 7">
    <name type="scientific">Athelia psychrophila</name>
    <dbReference type="NCBI Taxonomy" id="1759441"/>
    <lineage>
        <taxon>Eukaryota</taxon>
        <taxon>Fungi</taxon>
        <taxon>Dikarya</taxon>
        <taxon>Basidiomycota</taxon>
        <taxon>Agaricomycotina</taxon>
        <taxon>Agaricomycetes</taxon>
        <taxon>Agaricomycetidae</taxon>
        <taxon>Atheliales</taxon>
        <taxon>Atheliaceae</taxon>
        <taxon>Athelia</taxon>
    </lineage>
</organism>
<dbReference type="InterPro" id="IPR013320">
    <property type="entry name" value="ConA-like_dom_sf"/>
</dbReference>
<evidence type="ECO:0000256" key="1">
    <source>
        <dbReference type="ARBA" id="ARBA00022729"/>
    </source>
</evidence>
<dbReference type="PROSITE" id="PS51762">
    <property type="entry name" value="GH16_2"/>
    <property type="match status" value="1"/>
</dbReference>
<gene>
    <name evidence="6" type="ORF">FIBSPDRAFT_748468</name>
</gene>
<keyword evidence="2 6" id="KW-0378">Hydrolase</keyword>
<dbReference type="PANTHER" id="PTHR10963">
    <property type="entry name" value="GLYCOSYL HYDROLASE-RELATED"/>
    <property type="match status" value="1"/>
</dbReference>
<dbReference type="Pfam" id="PF00722">
    <property type="entry name" value="Glyco_hydro_16"/>
    <property type="match status" value="1"/>
</dbReference>
<dbReference type="AlphaFoldDB" id="A0A166FBD5"/>
<dbReference type="GO" id="GO:0009277">
    <property type="term" value="C:fungal-type cell wall"/>
    <property type="evidence" value="ECO:0007669"/>
    <property type="project" value="TreeGrafter"/>
</dbReference>
<dbReference type="Gene3D" id="2.60.120.200">
    <property type="match status" value="1"/>
</dbReference>
<proteinExistence type="predicted"/>
<dbReference type="GO" id="GO:0031505">
    <property type="term" value="P:fungal-type cell wall organization"/>
    <property type="evidence" value="ECO:0007669"/>
    <property type="project" value="TreeGrafter"/>
</dbReference>
<evidence type="ECO:0000256" key="2">
    <source>
        <dbReference type="ARBA" id="ARBA00022801"/>
    </source>
</evidence>
<dbReference type="PANTHER" id="PTHR10963:SF22">
    <property type="entry name" value="GLYCOSIDASE CRH2-RELATED"/>
    <property type="match status" value="1"/>
</dbReference>
<dbReference type="GO" id="GO:0016757">
    <property type="term" value="F:glycosyltransferase activity"/>
    <property type="evidence" value="ECO:0007669"/>
    <property type="project" value="TreeGrafter"/>
</dbReference>
<sequence>MPIYSLLCILPFVWSSFALQVQRRGSSPPCQPFHSTFPAGSVSASRSLGDSSAFVAISPEGSYRAGSNGLELFMQKPEGGIVTRGGVNNKVADGATVNSTFTFLYGKVTYEVSSPLVAGAVTAVILIADQGDEMDVELLGGDRHHWQTNMFAPNPADKQPLWGAFSSVEDVPRDGSVSDFHSYAIDWSPDRIIWSVDGESVRTLVRAESRKNGELHYPSHPVRLSMGIWDASTPVGTAAWSKGPINWNTAPDQMAAVVKSVTLECLEA</sequence>
<dbReference type="InterPro" id="IPR000757">
    <property type="entry name" value="Beta-glucanase-like"/>
</dbReference>
<name>A0A166FBD5_9AGAM</name>
<keyword evidence="3" id="KW-0326">Glycosidase</keyword>
<feature type="chain" id="PRO_5007873180" evidence="4">
    <location>
        <begin position="19"/>
        <end position="268"/>
    </location>
</feature>
<dbReference type="SUPFAM" id="SSF49899">
    <property type="entry name" value="Concanavalin A-like lectins/glucanases"/>
    <property type="match status" value="1"/>
</dbReference>
<evidence type="ECO:0000259" key="5">
    <source>
        <dbReference type="PROSITE" id="PS51762"/>
    </source>
</evidence>
<dbReference type="OrthoDB" id="4781at2759"/>
<evidence type="ECO:0000256" key="4">
    <source>
        <dbReference type="SAM" id="SignalP"/>
    </source>
</evidence>
<feature type="domain" description="GH16" evidence="5">
    <location>
        <begin position="21"/>
        <end position="256"/>
    </location>
</feature>
<keyword evidence="7" id="KW-1185">Reference proteome</keyword>
<evidence type="ECO:0000313" key="7">
    <source>
        <dbReference type="Proteomes" id="UP000076532"/>
    </source>
</evidence>
<evidence type="ECO:0000256" key="3">
    <source>
        <dbReference type="ARBA" id="ARBA00023295"/>
    </source>
</evidence>
<accession>A0A166FBD5</accession>
<feature type="signal peptide" evidence="4">
    <location>
        <begin position="1"/>
        <end position="18"/>
    </location>
</feature>
<evidence type="ECO:0000313" key="6">
    <source>
        <dbReference type="EMBL" id="KZP16624.1"/>
    </source>
</evidence>
<dbReference type="GO" id="GO:0004553">
    <property type="term" value="F:hydrolase activity, hydrolyzing O-glycosyl compounds"/>
    <property type="evidence" value="ECO:0007669"/>
    <property type="project" value="InterPro"/>
</dbReference>
<dbReference type="InterPro" id="IPR050546">
    <property type="entry name" value="Glycosyl_Hydrlase_16"/>
</dbReference>
<reference evidence="6 7" key="1">
    <citation type="journal article" date="2016" name="Mol. Biol. Evol.">
        <title>Comparative Genomics of Early-Diverging Mushroom-Forming Fungi Provides Insights into the Origins of Lignocellulose Decay Capabilities.</title>
        <authorList>
            <person name="Nagy L.G."/>
            <person name="Riley R."/>
            <person name="Tritt A."/>
            <person name="Adam C."/>
            <person name="Daum C."/>
            <person name="Floudas D."/>
            <person name="Sun H."/>
            <person name="Yadav J.S."/>
            <person name="Pangilinan J."/>
            <person name="Larsson K.H."/>
            <person name="Matsuura K."/>
            <person name="Barry K."/>
            <person name="Labutti K."/>
            <person name="Kuo R."/>
            <person name="Ohm R.A."/>
            <person name="Bhattacharya S.S."/>
            <person name="Shirouzu T."/>
            <person name="Yoshinaga Y."/>
            <person name="Martin F.M."/>
            <person name="Grigoriev I.V."/>
            <person name="Hibbett D.S."/>
        </authorList>
    </citation>
    <scope>NUCLEOTIDE SEQUENCE [LARGE SCALE GENOMIC DNA]</scope>
    <source>
        <strain evidence="6 7">CBS 109695</strain>
    </source>
</reference>
<dbReference type="STRING" id="436010.A0A166FBD5"/>
<protein>
    <submittedName>
        <fullName evidence="6">Glycoside hydrolase family 16 protein</fullName>
    </submittedName>
</protein>
<dbReference type="GO" id="GO:0005975">
    <property type="term" value="P:carbohydrate metabolic process"/>
    <property type="evidence" value="ECO:0007669"/>
    <property type="project" value="InterPro"/>
</dbReference>